<feature type="region of interest" description="Disordered" evidence="1">
    <location>
        <begin position="388"/>
        <end position="410"/>
    </location>
</feature>
<evidence type="ECO:0000256" key="2">
    <source>
        <dbReference type="SAM" id="Phobius"/>
    </source>
</evidence>
<evidence type="ECO:0000313" key="4">
    <source>
        <dbReference type="Proteomes" id="UP000297280"/>
    </source>
</evidence>
<dbReference type="STRING" id="87229.A0A4Z1KJ19"/>
<dbReference type="InterPro" id="IPR021709">
    <property type="entry name" value="DUF3292"/>
</dbReference>
<keyword evidence="2" id="KW-1133">Transmembrane helix</keyword>
<evidence type="ECO:0008006" key="5">
    <source>
        <dbReference type="Google" id="ProtNLM"/>
    </source>
</evidence>
<organism evidence="3 4">
    <name type="scientific">Botrytis porri</name>
    <dbReference type="NCBI Taxonomy" id="87229"/>
    <lineage>
        <taxon>Eukaryota</taxon>
        <taxon>Fungi</taxon>
        <taxon>Dikarya</taxon>
        <taxon>Ascomycota</taxon>
        <taxon>Pezizomycotina</taxon>
        <taxon>Leotiomycetes</taxon>
        <taxon>Helotiales</taxon>
        <taxon>Sclerotiniaceae</taxon>
        <taxon>Botrytis</taxon>
    </lineage>
</organism>
<protein>
    <recommendedName>
        <fullName evidence="5">GRAM domain-containing protein</fullName>
    </recommendedName>
</protein>
<dbReference type="PANTHER" id="PTHR38694:SF1">
    <property type="entry name" value="PEROXIN DOMAIN-CONTAINING PROTEIN"/>
    <property type="match status" value="1"/>
</dbReference>
<evidence type="ECO:0000256" key="1">
    <source>
        <dbReference type="SAM" id="MobiDB-lite"/>
    </source>
</evidence>
<accession>A0A4Z1KJ19</accession>
<dbReference type="EMBL" id="PQXO01000383">
    <property type="protein sequence ID" value="TGO85568.1"/>
    <property type="molecule type" value="Genomic_DNA"/>
</dbReference>
<feature type="transmembrane region" description="Helical" evidence="2">
    <location>
        <begin position="528"/>
        <end position="548"/>
    </location>
</feature>
<gene>
    <name evidence="3" type="ORF">BPOR_0384g00070</name>
</gene>
<evidence type="ECO:0000313" key="3">
    <source>
        <dbReference type="EMBL" id="TGO85568.1"/>
    </source>
</evidence>
<feature type="region of interest" description="Disordered" evidence="1">
    <location>
        <begin position="1"/>
        <end position="54"/>
    </location>
</feature>
<keyword evidence="2" id="KW-0472">Membrane</keyword>
<reference evidence="3 4" key="1">
    <citation type="submission" date="2017-12" db="EMBL/GenBank/DDBJ databases">
        <title>Comparative genomics of Botrytis spp.</title>
        <authorList>
            <person name="Valero-Jimenez C.A."/>
            <person name="Tapia P."/>
            <person name="Veloso J."/>
            <person name="Silva-Moreno E."/>
            <person name="Staats M."/>
            <person name="Valdes J.H."/>
            <person name="Van Kan J.A.L."/>
        </authorList>
    </citation>
    <scope>NUCLEOTIDE SEQUENCE [LARGE SCALE GENOMIC DNA]</scope>
    <source>
        <strain evidence="3 4">MUCL3349</strain>
    </source>
</reference>
<comment type="caution">
    <text evidence="3">The sequence shown here is derived from an EMBL/GenBank/DDBJ whole genome shotgun (WGS) entry which is preliminary data.</text>
</comment>
<dbReference type="AlphaFoldDB" id="A0A4Z1KJ19"/>
<feature type="transmembrane region" description="Helical" evidence="2">
    <location>
        <begin position="337"/>
        <end position="360"/>
    </location>
</feature>
<name>A0A4Z1KJ19_9HELO</name>
<sequence>MLDMDDILTTSSSNQDYVSQEQPQPDQRIPLPDKTSPSHPPTNEGPESGLSASTHTLFRPQTPVQIETSHAQDVMDQNSKQEVYIDQIPVQNPETQINRTLAQQYSKNHVMRKEEETLSGNVHAKATPAPILGAPTHDNTNGSGLTLKNKLDVVLASAKERATVIDSDAAQAQFVSAKAAVNTKLKAITNLSVQDITEQVRENLSADSHEIARKDYGIRGAVQQPHGSSVNNIRDIGWHRPLTEIPDPLLGGLPNGRLFWLIRRFNKDVFDVRAVDLEVSRGLDLNDAWSDEHAADKATLHLQRMYLSVILGFASLGKHVARLRSWKETRRTSIFCAAYFTAWAFDLLLPLVLGCLIALVSSKQARNILFPPAPLALVNIETGGIQKPQAGQLGTSNTLTGAPEKQEGEAAEEEASNFVTNIHHMIERAIGMHEKNQNEGDPLESKIAKPIRDAAKAVHSAGVGPANTENDEYLTQKPMEEMLWDKVSPKQIEPIIQTVPHIIGEIVDNWERFSNAISPTPPFSKMSFLRIDAVLVPAFLMSLFVSYYMVYKGIGLFIGFGVFGDPILTPTLQWLNQNYSNWKELLEPKNNILRGVPTNNQLTLTLLRVGEANNTPIPPVQTSHHNDRNEKQTIDEDNIPLDATDAEIQHAIQPSGNMEKSHPQEEEQSEGPKHKKLAKFLRALKFNTKASVETKLAVDHVRAKAGNEKAKGQVGILPKEKNLIYAGPSEYTARYDGKKGWLYITGTSILFSHGEQGNRSSPVVEIPFAEIKQLKRVAAFSAKAAELAADWGSDKDLLGSVEVNGLNDKTWKFTALPERDELFNRLVAISGHRWENL</sequence>
<feature type="region of interest" description="Disordered" evidence="1">
    <location>
        <begin position="655"/>
        <end position="674"/>
    </location>
</feature>
<proteinExistence type="predicted"/>
<keyword evidence="4" id="KW-1185">Reference proteome</keyword>
<keyword evidence="2" id="KW-0812">Transmembrane</keyword>
<dbReference type="Proteomes" id="UP000297280">
    <property type="component" value="Unassembled WGS sequence"/>
</dbReference>
<dbReference type="PANTHER" id="PTHR38694">
    <property type="entry name" value="CONSERVED EXPRESSED PROTEIN"/>
    <property type="match status" value="1"/>
</dbReference>
<dbReference type="Pfam" id="PF11696">
    <property type="entry name" value="DUF3292"/>
    <property type="match status" value="1"/>
</dbReference>
<feature type="compositionally biased region" description="Polar residues" evidence="1">
    <location>
        <begin position="8"/>
        <end position="25"/>
    </location>
</feature>